<feature type="chain" id="PRO_5041980342" description="DUF4270 domain-containing protein" evidence="1">
    <location>
        <begin position="38"/>
        <end position="583"/>
    </location>
</feature>
<dbReference type="Proteomes" id="UP000187506">
    <property type="component" value="Chromosome"/>
</dbReference>
<keyword evidence="3" id="KW-1185">Reference proteome</keyword>
<dbReference type="EMBL" id="CP019352">
    <property type="protein sequence ID" value="APX99082.1"/>
    <property type="molecule type" value="Genomic_DNA"/>
</dbReference>
<dbReference type="InterPro" id="IPR025366">
    <property type="entry name" value="DUF4270"/>
</dbReference>
<dbReference type="AlphaFoldDB" id="A0AAC9LLK8"/>
<proteinExistence type="predicted"/>
<keyword evidence="1" id="KW-0732">Signal</keyword>
<dbReference type="Pfam" id="PF14092">
    <property type="entry name" value="DUF4270"/>
    <property type="match status" value="1"/>
</dbReference>
<evidence type="ECO:0000256" key="1">
    <source>
        <dbReference type="SAM" id="SignalP"/>
    </source>
</evidence>
<evidence type="ECO:0000313" key="2">
    <source>
        <dbReference type="EMBL" id="APX99082.1"/>
    </source>
</evidence>
<name>A0AAC9LLK8_9FLAO</name>
<sequence length="583" mass="66366">MKVFCNTRRKNFMKKTIKSLKSITVLGLILVISISCDKDFTNIESDIQGVKNFDATSKLFPFTAKTQNFTPYAANPASDLIGVKTNNLNGNLFGIYTNPTATFGTTVANVITQVAPTEYNPDFGDENRTVESVWLNIPYFSTLESTDEDGNNTYTLDSIIGDTDQKFKLSIYRSNYVLRDLDPNSDFQNEQYYFSNQGGLFESNLTAADLIYEDDEFVISDEEHRMPELNDDGSVVIVDNVTQIEERFIPGIRVNLLKNNPDDADNSNRTFWENIFFANQGNEVLSTESNFKDFFRGIIIKVTPIDNVNPKGSLTYLNFSDANLLFDYTNQEEMDEEEDDDDIVDREPTVYTLEFNDNIVNTFEQTNTENHDGDEDNLYLKGTDGSMATIELFSGNIENDEGEMVPSLDYFNSKKDEWIINEANLVFYVNKNLLNSSREEKDEPNRLTLYDLKNNLPIIDYFIDATTNTTEPELSRTEFSEVLQRDSDNKGERYKIRLTAHVINMLKRDSTNVKLGLFIANNVNVISESKIQGLNGDDDDSTLDVVPSTSVLSPKATILHGYDNNEDTEFRAEFEIFYTEPEN</sequence>
<evidence type="ECO:0000313" key="3">
    <source>
        <dbReference type="Proteomes" id="UP000187506"/>
    </source>
</evidence>
<dbReference type="KEGG" id="lvn:BWR22_01745"/>
<evidence type="ECO:0008006" key="4">
    <source>
        <dbReference type="Google" id="ProtNLM"/>
    </source>
</evidence>
<gene>
    <name evidence="2" type="ORF">BWR22_01745</name>
</gene>
<protein>
    <recommendedName>
        <fullName evidence="4">DUF4270 domain-containing protein</fullName>
    </recommendedName>
</protein>
<organism evidence="2 3">
    <name type="scientific">Lacinutrix venerupis</name>
    <dbReference type="NCBI Taxonomy" id="1486034"/>
    <lineage>
        <taxon>Bacteria</taxon>
        <taxon>Pseudomonadati</taxon>
        <taxon>Bacteroidota</taxon>
        <taxon>Flavobacteriia</taxon>
        <taxon>Flavobacteriales</taxon>
        <taxon>Flavobacteriaceae</taxon>
        <taxon>Lacinutrix</taxon>
    </lineage>
</organism>
<accession>A0AAC9LLK8</accession>
<feature type="signal peptide" evidence="1">
    <location>
        <begin position="1"/>
        <end position="37"/>
    </location>
</feature>
<reference evidence="2 3" key="1">
    <citation type="submission" date="2017-01" db="EMBL/GenBank/DDBJ databases">
        <title>Complete genome of Lacinutrix venerupis DOK2-8 isolated from seawater in Dokdo.</title>
        <authorList>
            <person name="Chi W.-J."/>
            <person name="Kim J.H."/>
        </authorList>
    </citation>
    <scope>NUCLEOTIDE SEQUENCE [LARGE SCALE GENOMIC DNA]</scope>
    <source>
        <strain evidence="2 3">DOK2-8</strain>
    </source>
</reference>